<dbReference type="GO" id="GO:0003677">
    <property type="term" value="F:DNA binding"/>
    <property type="evidence" value="ECO:0007669"/>
    <property type="project" value="InterPro"/>
</dbReference>
<dbReference type="InterPro" id="IPR002514">
    <property type="entry name" value="Transposase_8"/>
</dbReference>
<dbReference type="Pfam" id="PF01527">
    <property type="entry name" value="HTH_Tnp_1"/>
    <property type="match status" value="1"/>
</dbReference>
<reference evidence="2" key="1">
    <citation type="journal article" date="2020" name="Biotechnol. Biofuels">
        <title>New insights from the biogas microbiome by comprehensive genome-resolved metagenomics of nearly 1600 species originating from multiple anaerobic digesters.</title>
        <authorList>
            <person name="Campanaro S."/>
            <person name="Treu L."/>
            <person name="Rodriguez-R L.M."/>
            <person name="Kovalovszki A."/>
            <person name="Ziels R.M."/>
            <person name="Maus I."/>
            <person name="Zhu X."/>
            <person name="Kougias P.G."/>
            <person name="Basile A."/>
            <person name="Luo G."/>
            <person name="Schluter A."/>
            <person name="Konstantinidis K.T."/>
            <person name="Angelidaki I."/>
        </authorList>
    </citation>
    <scope>NUCLEOTIDE SEQUENCE</scope>
    <source>
        <strain evidence="2">AS06rmzACSIP_7</strain>
    </source>
</reference>
<name>A0A351U855_9BACT</name>
<dbReference type="AlphaFoldDB" id="A0A351U855"/>
<protein>
    <submittedName>
        <fullName evidence="2">Transposase</fullName>
    </submittedName>
</protein>
<organism evidence="2 3">
    <name type="scientific">Syntrophorhabdus aromaticivorans</name>
    <dbReference type="NCBI Taxonomy" id="328301"/>
    <lineage>
        <taxon>Bacteria</taxon>
        <taxon>Pseudomonadati</taxon>
        <taxon>Thermodesulfobacteriota</taxon>
        <taxon>Syntrophorhabdia</taxon>
        <taxon>Syntrophorhabdales</taxon>
        <taxon>Syntrophorhabdaceae</taxon>
        <taxon>Syntrophorhabdus</taxon>
    </lineage>
</organism>
<reference evidence="2" key="2">
    <citation type="submission" date="2020-01" db="EMBL/GenBank/DDBJ databases">
        <authorList>
            <person name="Campanaro S."/>
        </authorList>
    </citation>
    <scope>NUCLEOTIDE SEQUENCE</scope>
    <source>
        <strain evidence="2">AS06rmzACSIP_7</strain>
    </source>
</reference>
<accession>A0A351U855</accession>
<gene>
    <name evidence="2" type="ORF">GXY80_05910</name>
</gene>
<dbReference type="Proteomes" id="UP000777265">
    <property type="component" value="Unassembled WGS sequence"/>
</dbReference>
<comment type="caution">
    <text evidence="2">The sequence shown here is derived from an EMBL/GenBank/DDBJ whole genome shotgun (WGS) entry which is preliminary data.</text>
</comment>
<feature type="region of interest" description="Disordered" evidence="1">
    <location>
        <begin position="64"/>
        <end position="83"/>
    </location>
</feature>
<dbReference type="GO" id="GO:0004803">
    <property type="term" value="F:transposase activity"/>
    <property type="evidence" value="ECO:0007669"/>
    <property type="project" value="InterPro"/>
</dbReference>
<proteinExistence type="predicted"/>
<sequence length="130" mass="15037">MAVVPDSEVSEKAVRRRFTAEYKRRILREAETCKEQGRLGALLRREGLFSSNLVTWRRQAERGTLEALSPKKRGPKEKVPDPSLRRIAELEKLTQKLEHKLRQAELIIAAQKKMAEIFQMPIDPKEETNS</sequence>
<dbReference type="GO" id="GO:0006313">
    <property type="term" value="P:DNA transposition"/>
    <property type="evidence" value="ECO:0007669"/>
    <property type="project" value="InterPro"/>
</dbReference>
<evidence type="ECO:0000313" key="2">
    <source>
        <dbReference type="EMBL" id="NLW35004.1"/>
    </source>
</evidence>
<dbReference type="EMBL" id="JAAYEE010000099">
    <property type="protein sequence ID" value="NLW35004.1"/>
    <property type="molecule type" value="Genomic_DNA"/>
</dbReference>
<evidence type="ECO:0000313" key="3">
    <source>
        <dbReference type="Proteomes" id="UP000777265"/>
    </source>
</evidence>
<evidence type="ECO:0000256" key="1">
    <source>
        <dbReference type="SAM" id="MobiDB-lite"/>
    </source>
</evidence>